<evidence type="ECO:0008006" key="5">
    <source>
        <dbReference type="Google" id="ProtNLM"/>
    </source>
</evidence>
<dbReference type="CDD" id="cd07012">
    <property type="entry name" value="PBP2_Bug_TTT"/>
    <property type="match status" value="1"/>
</dbReference>
<dbReference type="PANTHER" id="PTHR42928">
    <property type="entry name" value="TRICARBOXYLATE-BINDING PROTEIN"/>
    <property type="match status" value="1"/>
</dbReference>
<proteinExistence type="inferred from homology"/>
<dbReference type="AlphaFoldDB" id="A0A261S419"/>
<protein>
    <recommendedName>
        <fullName evidence="5">ABC transporter substrate-binding protein</fullName>
    </recommendedName>
</protein>
<feature type="signal peptide" evidence="2">
    <location>
        <begin position="1"/>
        <end position="29"/>
    </location>
</feature>
<keyword evidence="4" id="KW-1185">Reference proteome</keyword>
<organism evidence="3 4">
    <name type="scientific">Bordetella genomosp. 10</name>
    <dbReference type="NCBI Taxonomy" id="1416804"/>
    <lineage>
        <taxon>Bacteria</taxon>
        <taxon>Pseudomonadati</taxon>
        <taxon>Pseudomonadota</taxon>
        <taxon>Betaproteobacteria</taxon>
        <taxon>Burkholderiales</taxon>
        <taxon>Alcaligenaceae</taxon>
        <taxon>Bordetella</taxon>
    </lineage>
</organism>
<evidence type="ECO:0000313" key="4">
    <source>
        <dbReference type="Proteomes" id="UP000216020"/>
    </source>
</evidence>
<dbReference type="OrthoDB" id="8678477at2"/>
<feature type="chain" id="PRO_5012311529" description="ABC transporter substrate-binding protein" evidence="2">
    <location>
        <begin position="30"/>
        <end position="329"/>
    </location>
</feature>
<dbReference type="InterPro" id="IPR042100">
    <property type="entry name" value="Bug_dom1"/>
</dbReference>
<comment type="similarity">
    <text evidence="1">Belongs to the UPF0065 (bug) family.</text>
</comment>
<evidence type="ECO:0000256" key="1">
    <source>
        <dbReference type="ARBA" id="ARBA00006987"/>
    </source>
</evidence>
<dbReference type="InterPro" id="IPR005064">
    <property type="entry name" value="BUG"/>
</dbReference>
<dbReference type="EMBL" id="NEVM01000005">
    <property type="protein sequence ID" value="OZI32084.1"/>
    <property type="molecule type" value="Genomic_DNA"/>
</dbReference>
<dbReference type="RefSeq" id="WP_094856491.1">
    <property type="nucleotide sequence ID" value="NZ_NEVM01000005.1"/>
</dbReference>
<dbReference type="Pfam" id="PF03401">
    <property type="entry name" value="TctC"/>
    <property type="match status" value="1"/>
</dbReference>
<name>A0A261S419_9BORD</name>
<dbReference type="PIRSF" id="PIRSF017082">
    <property type="entry name" value="YflP"/>
    <property type="match status" value="1"/>
</dbReference>
<dbReference type="Gene3D" id="3.40.190.150">
    <property type="entry name" value="Bordetella uptake gene, domain 1"/>
    <property type="match status" value="1"/>
</dbReference>
<reference evidence="4" key="1">
    <citation type="submission" date="2017-05" db="EMBL/GenBank/DDBJ databases">
        <title>Complete and WGS of Bordetella genogroups.</title>
        <authorList>
            <person name="Spilker T."/>
            <person name="Lipuma J."/>
        </authorList>
    </citation>
    <scope>NUCLEOTIDE SEQUENCE [LARGE SCALE GENOMIC DNA]</scope>
    <source>
        <strain evidence="4">AU16122</strain>
    </source>
</reference>
<gene>
    <name evidence="3" type="ORF">CAL29_30075</name>
</gene>
<accession>A0A261S419</accession>
<dbReference type="Gene3D" id="3.40.190.10">
    <property type="entry name" value="Periplasmic binding protein-like II"/>
    <property type="match status" value="1"/>
</dbReference>
<comment type="caution">
    <text evidence="3">The sequence shown here is derived from an EMBL/GenBank/DDBJ whole genome shotgun (WGS) entry which is preliminary data.</text>
</comment>
<dbReference type="PANTHER" id="PTHR42928:SF5">
    <property type="entry name" value="BLR1237 PROTEIN"/>
    <property type="match status" value="1"/>
</dbReference>
<dbReference type="Proteomes" id="UP000216020">
    <property type="component" value="Unassembled WGS sequence"/>
</dbReference>
<keyword evidence="2" id="KW-0732">Signal</keyword>
<evidence type="ECO:0000256" key="2">
    <source>
        <dbReference type="SAM" id="SignalP"/>
    </source>
</evidence>
<evidence type="ECO:0000313" key="3">
    <source>
        <dbReference type="EMBL" id="OZI32084.1"/>
    </source>
</evidence>
<sequence length="329" mass="34812">MKTTGYRRWWAPPLALLFGLLAVQPAAHAKGEFPSQPVRIVVPYPAGGTTDFAARLIAEQLTRRSGQSFIVENKPGATGSIGAMDVLNARHDGYTLLMNDTSFAIVPSLSKSLKWHPKTDFIPISTVAISPVVFVVAADSPFHTLQDFIAAAKAKPGALEYGAGGYGGSTHLAFEVFNDQAGIKVQDIPYKGAGESLVGLMGGSVKAMIAAAPSLLGQIKSGKIRALAVSGPKRLPVLPDVPTFAEAGLPSYDVEYWFGLVAPKNTPPQVVARLHELLTQSLADPRTQESLQNVGAFPGGISSKDFAALIASEIDRWSKVAKEAGIQPN</sequence>
<dbReference type="SUPFAM" id="SSF53850">
    <property type="entry name" value="Periplasmic binding protein-like II"/>
    <property type="match status" value="1"/>
</dbReference>